<sequence length="233" mass="26026">MKQLVTKVRRCEPLNEFVYFVELELPEPIEFIAGQYLTVVMGERDERPFSIASTPAQKQTVQLHIGAAPENPYAWEVIEKIRQDGELTINIPAGEAGYVANSQRPLILVAGGTGFSYTWSILQQHLASNSQRPITLYWGGRKSHDLYFHDELLALAAKDQRFHYQPVVESHVNGAWHGLNGLVIPAVLAETANLADYDIYIAGRFEMVRVARDAFVGAGLPLEQLYGDALAFI</sequence>
<evidence type="ECO:0000259" key="4">
    <source>
        <dbReference type="PROSITE" id="PS51384"/>
    </source>
</evidence>
<evidence type="ECO:0000256" key="2">
    <source>
        <dbReference type="ARBA" id="ARBA00023223"/>
    </source>
</evidence>
<dbReference type="InterPro" id="IPR050415">
    <property type="entry name" value="MRET"/>
</dbReference>
<comment type="caution">
    <text evidence="5">The sequence shown here is derived from an EMBL/GenBank/DDBJ whole genome shotgun (WGS) entry which is preliminary data.</text>
</comment>
<dbReference type="PANTHER" id="PTHR47354">
    <property type="entry name" value="NADH OXIDOREDUCTASE HCR"/>
    <property type="match status" value="1"/>
</dbReference>
<keyword evidence="2" id="KW-0455">Luminescence</keyword>
<dbReference type="PRINTS" id="PR00410">
    <property type="entry name" value="PHEHYDRXLASE"/>
</dbReference>
<evidence type="ECO:0000313" key="6">
    <source>
        <dbReference type="Proteomes" id="UP000288212"/>
    </source>
</evidence>
<gene>
    <name evidence="5" type="ORF">CWE06_06445</name>
</gene>
<dbReference type="PANTHER" id="PTHR47354:SF7">
    <property type="entry name" value="NAD(P)H-FLAVIN REDUCTASE"/>
    <property type="match status" value="1"/>
</dbReference>
<keyword evidence="6" id="KW-1185">Reference proteome</keyword>
<dbReference type="GO" id="GO:0016491">
    <property type="term" value="F:oxidoreductase activity"/>
    <property type="evidence" value="ECO:0007669"/>
    <property type="project" value="UniProtKB-KW"/>
</dbReference>
<accession>A0A432VUY3</accession>
<organism evidence="5 6">
    <name type="scientific">Aliidiomarina haloalkalitolerans</name>
    <dbReference type="NCBI Taxonomy" id="859059"/>
    <lineage>
        <taxon>Bacteria</taxon>
        <taxon>Pseudomonadati</taxon>
        <taxon>Pseudomonadota</taxon>
        <taxon>Gammaproteobacteria</taxon>
        <taxon>Alteromonadales</taxon>
        <taxon>Idiomarinaceae</taxon>
        <taxon>Aliidiomarina</taxon>
    </lineage>
</organism>
<dbReference type="Gene3D" id="2.40.30.10">
    <property type="entry name" value="Translation factors"/>
    <property type="match status" value="1"/>
</dbReference>
<protein>
    <submittedName>
        <fullName evidence="5">NAD(P)H-flavin reductase</fullName>
    </submittedName>
</protein>
<feature type="domain" description="FAD-binding FR-type" evidence="4">
    <location>
        <begin position="1"/>
        <end position="99"/>
    </location>
</feature>
<dbReference type="GO" id="GO:0008218">
    <property type="term" value="P:bioluminescence"/>
    <property type="evidence" value="ECO:0007669"/>
    <property type="project" value="UniProtKB-KW"/>
</dbReference>
<dbReference type="InterPro" id="IPR017938">
    <property type="entry name" value="Riboflavin_synthase-like_b-brl"/>
</dbReference>
<dbReference type="InterPro" id="IPR039261">
    <property type="entry name" value="FNR_nucleotide-bd"/>
</dbReference>
<dbReference type="EMBL" id="PIPI01000003">
    <property type="protein sequence ID" value="RUO20261.1"/>
    <property type="molecule type" value="Genomic_DNA"/>
</dbReference>
<reference evidence="5 6" key="1">
    <citation type="journal article" date="2011" name="Front. Microbiol.">
        <title>Genomic signatures of strain selection and enhancement in Bacillus atrophaeus var. globigii, a historical biowarfare simulant.</title>
        <authorList>
            <person name="Gibbons H.S."/>
            <person name="Broomall S.M."/>
            <person name="McNew L.A."/>
            <person name="Daligault H."/>
            <person name="Chapman C."/>
            <person name="Bruce D."/>
            <person name="Karavis M."/>
            <person name="Krepps M."/>
            <person name="McGregor P.A."/>
            <person name="Hong C."/>
            <person name="Park K.H."/>
            <person name="Akmal A."/>
            <person name="Feldman A."/>
            <person name="Lin J.S."/>
            <person name="Chang W.E."/>
            <person name="Higgs B.W."/>
            <person name="Demirev P."/>
            <person name="Lindquist J."/>
            <person name="Liem A."/>
            <person name="Fochler E."/>
            <person name="Read T.D."/>
            <person name="Tapia R."/>
            <person name="Johnson S."/>
            <person name="Bishop-Lilly K.A."/>
            <person name="Detter C."/>
            <person name="Han C."/>
            <person name="Sozhamannan S."/>
            <person name="Rosenzweig C.N."/>
            <person name="Skowronski E.W."/>
        </authorList>
    </citation>
    <scope>NUCLEOTIDE SEQUENCE [LARGE SCALE GENOMIC DNA]</scope>
    <source>
        <strain evidence="5 6">AK5</strain>
    </source>
</reference>
<dbReference type="Pfam" id="PF00175">
    <property type="entry name" value="NAD_binding_1"/>
    <property type="match status" value="1"/>
</dbReference>
<dbReference type="AlphaFoldDB" id="A0A432VUY3"/>
<proteinExistence type="inferred from homology"/>
<dbReference type="InterPro" id="IPR017927">
    <property type="entry name" value="FAD-bd_FR_type"/>
</dbReference>
<dbReference type="SUPFAM" id="SSF63380">
    <property type="entry name" value="Riboflavin synthase domain-like"/>
    <property type="match status" value="1"/>
</dbReference>
<dbReference type="Proteomes" id="UP000288212">
    <property type="component" value="Unassembled WGS sequence"/>
</dbReference>
<comment type="similarity">
    <text evidence="3">Belongs to the Fre/LuxG FAD/NAD(P) flavoprotein oxidoreductase family.</text>
</comment>
<dbReference type="RefSeq" id="WP_126792335.1">
    <property type="nucleotide sequence ID" value="NZ_PIPI01000003.1"/>
</dbReference>
<dbReference type="CDD" id="cd06189">
    <property type="entry name" value="flavin_oxioreductase"/>
    <property type="match status" value="1"/>
</dbReference>
<dbReference type="SUPFAM" id="SSF52343">
    <property type="entry name" value="Ferredoxin reductase-like, C-terminal NADP-linked domain"/>
    <property type="match status" value="1"/>
</dbReference>
<dbReference type="InterPro" id="IPR001433">
    <property type="entry name" value="OxRdtase_FAD/NAD-bd"/>
</dbReference>
<dbReference type="OrthoDB" id="9806195at2"/>
<dbReference type="Gene3D" id="3.40.50.80">
    <property type="entry name" value="Nucleotide-binding domain of ferredoxin-NADP reductase (FNR) module"/>
    <property type="match status" value="1"/>
</dbReference>
<evidence type="ECO:0000256" key="1">
    <source>
        <dbReference type="ARBA" id="ARBA00023002"/>
    </source>
</evidence>
<evidence type="ECO:0000313" key="5">
    <source>
        <dbReference type="EMBL" id="RUO20261.1"/>
    </source>
</evidence>
<dbReference type="NCBIfam" id="NF005963">
    <property type="entry name" value="PRK08051.1"/>
    <property type="match status" value="1"/>
</dbReference>
<evidence type="ECO:0000256" key="3">
    <source>
        <dbReference type="ARBA" id="ARBA00038177"/>
    </source>
</evidence>
<name>A0A432VUY3_9GAMM</name>
<dbReference type="PROSITE" id="PS51384">
    <property type="entry name" value="FAD_FR"/>
    <property type="match status" value="1"/>
</dbReference>
<keyword evidence="1" id="KW-0560">Oxidoreductase</keyword>